<protein>
    <submittedName>
        <fullName evidence="3">DUF6318 family protein</fullName>
    </submittedName>
</protein>
<feature type="region of interest" description="Disordered" evidence="1">
    <location>
        <begin position="1"/>
        <end position="53"/>
    </location>
</feature>
<evidence type="ECO:0000259" key="2">
    <source>
        <dbReference type="Pfam" id="PF19843"/>
    </source>
</evidence>
<dbReference type="InterPro" id="IPR046281">
    <property type="entry name" value="DUF6318"/>
</dbReference>
<dbReference type="EMBL" id="DYUE01000008">
    <property type="protein sequence ID" value="HJG90125.1"/>
    <property type="molecule type" value="Genomic_DNA"/>
</dbReference>
<feature type="compositionally biased region" description="Gly residues" evidence="1">
    <location>
        <begin position="13"/>
        <end position="27"/>
    </location>
</feature>
<accession>A0A921SVL3</accession>
<reference evidence="3" key="1">
    <citation type="journal article" date="2021" name="PeerJ">
        <title>Extensive microbial diversity within the chicken gut microbiome revealed by metagenomics and culture.</title>
        <authorList>
            <person name="Gilroy R."/>
            <person name="Ravi A."/>
            <person name="Getino M."/>
            <person name="Pursley I."/>
            <person name="Horton D.L."/>
            <person name="Alikhan N.F."/>
            <person name="Baker D."/>
            <person name="Gharbi K."/>
            <person name="Hall N."/>
            <person name="Watson M."/>
            <person name="Adriaenssens E.M."/>
            <person name="Foster-Nyarko E."/>
            <person name="Jarju S."/>
            <person name="Secka A."/>
            <person name="Antonio M."/>
            <person name="Oren A."/>
            <person name="Chaudhuri R.R."/>
            <person name="La Ragione R."/>
            <person name="Hildebrand F."/>
            <person name="Pallen M.J."/>
        </authorList>
    </citation>
    <scope>NUCLEOTIDE SEQUENCE</scope>
    <source>
        <strain evidence="3">ChiGjej5B5-22894</strain>
    </source>
</reference>
<gene>
    <name evidence="3" type="ORF">K8V81_00230</name>
</gene>
<reference evidence="3" key="2">
    <citation type="submission" date="2021-09" db="EMBL/GenBank/DDBJ databases">
        <authorList>
            <person name="Gilroy R."/>
        </authorList>
    </citation>
    <scope>NUCLEOTIDE SEQUENCE</scope>
    <source>
        <strain evidence="3">ChiGjej5B5-22894</strain>
    </source>
</reference>
<proteinExistence type="predicted"/>
<evidence type="ECO:0000313" key="3">
    <source>
        <dbReference type="EMBL" id="HJG90125.1"/>
    </source>
</evidence>
<evidence type="ECO:0000256" key="1">
    <source>
        <dbReference type="SAM" id="MobiDB-lite"/>
    </source>
</evidence>
<feature type="non-terminal residue" evidence="3">
    <location>
        <position position="1"/>
    </location>
</feature>
<name>A0A921SVL3_9MICO</name>
<comment type="caution">
    <text evidence="3">The sequence shown here is derived from an EMBL/GenBank/DDBJ whole genome shotgun (WGS) entry which is preliminary data.</text>
</comment>
<dbReference type="Proteomes" id="UP000742460">
    <property type="component" value="Unassembled WGS sequence"/>
</dbReference>
<evidence type="ECO:0000313" key="4">
    <source>
        <dbReference type="Proteomes" id="UP000742460"/>
    </source>
</evidence>
<dbReference type="AlphaFoldDB" id="A0A921SVL3"/>
<organism evidence="3 4">
    <name type="scientific">Brachybacterium massiliense</name>
    <dbReference type="NCBI Taxonomy" id="1755098"/>
    <lineage>
        <taxon>Bacteria</taxon>
        <taxon>Bacillati</taxon>
        <taxon>Actinomycetota</taxon>
        <taxon>Actinomycetes</taxon>
        <taxon>Micrococcales</taxon>
        <taxon>Dermabacteraceae</taxon>
        <taxon>Brachybacterium</taxon>
    </lineage>
</organism>
<dbReference type="Pfam" id="PF19843">
    <property type="entry name" value="DUF6318"/>
    <property type="match status" value="1"/>
</dbReference>
<feature type="domain" description="DUF6318" evidence="2">
    <location>
        <begin position="33"/>
        <end position="142"/>
    </location>
</feature>
<sequence>TTAPPEIGINGPSDGGGDTDPSDGGGDQTEEPTADAPDIPPPDPANYAGMDENTPEGAEQAFRYYIAVSIWAHQTGDASPLNELQDADCGGCKYLNGDIEGAVQNDLLWTPVSVSDTSISNTDAENFDLEVRYKFIIGAHSRADEEFSDRIDVDELQYDSVGGMSWTSDQWLVTEMSVEWGNDVH</sequence>